<evidence type="ECO:0000313" key="4">
    <source>
        <dbReference type="Proteomes" id="UP000000763"/>
    </source>
</evidence>
<feature type="compositionally biased region" description="Polar residues" evidence="1">
    <location>
        <begin position="11"/>
        <end position="22"/>
    </location>
</feature>
<sequence>MDLSPPYGPTTKVSQTVGTGVTAPSWSTGWDTSTRRCTVQTGVICWNDPKDNIKFEGGRSKQICVQVLREITHSFRGTLGHCNGTEDHTIQAVAAGDWQTTPKYARLEHQGTTLVTNEQTGYNGKFAFPQQMTKCSI</sequence>
<proteinExistence type="predicted"/>
<reference evidence="4" key="2">
    <citation type="journal article" date="2005" name="Nature">
        <title>The map-based sequence of the rice genome.</title>
        <authorList>
            <consortium name="International rice genome sequencing project (IRGSP)"/>
            <person name="Matsumoto T."/>
            <person name="Wu J."/>
            <person name="Kanamori H."/>
            <person name="Katayose Y."/>
            <person name="Fujisawa M."/>
            <person name="Namiki N."/>
            <person name="Mizuno H."/>
            <person name="Yamamoto K."/>
            <person name="Antonio B.A."/>
            <person name="Baba T."/>
            <person name="Sakata K."/>
            <person name="Nagamura Y."/>
            <person name="Aoki H."/>
            <person name="Arikawa K."/>
            <person name="Arita K."/>
            <person name="Bito T."/>
            <person name="Chiden Y."/>
            <person name="Fujitsuka N."/>
            <person name="Fukunaka R."/>
            <person name="Hamada M."/>
            <person name="Harada C."/>
            <person name="Hayashi A."/>
            <person name="Hijishita S."/>
            <person name="Honda M."/>
            <person name="Hosokawa S."/>
            <person name="Ichikawa Y."/>
            <person name="Idonuma A."/>
            <person name="Iijima M."/>
            <person name="Ikeda M."/>
            <person name="Ikeno M."/>
            <person name="Ito K."/>
            <person name="Ito S."/>
            <person name="Ito T."/>
            <person name="Ito Y."/>
            <person name="Ito Y."/>
            <person name="Iwabuchi A."/>
            <person name="Kamiya K."/>
            <person name="Karasawa W."/>
            <person name="Kurita K."/>
            <person name="Katagiri S."/>
            <person name="Kikuta A."/>
            <person name="Kobayashi H."/>
            <person name="Kobayashi N."/>
            <person name="Machita K."/>
            <person name="Maehara T."/>
            <person name="Masukawa M."/>
            <person name="Mizubayashi T."/>
            <person name="Mukai Y."/>
            <person name="Nagasaki H."/>
            <person name="Nagata Y."/>
            <person name="Naito S."/>
            <person name="Nakashima M."/>
            <person name="Nakama Y."/>
            <person name="Nakamichi Y."/>
            <person name="Nakamura M."/>
            <person name="Meguro A."/>
            <person name="Negishi M."/>
            <person name="Ohta I."/>
            <person name="Ohta T."/>
            <person name="Okamoto M."/>
            <person name="Ono N."/>
            <person name="Saji S."/>
            <person name="Sakaguchi M."/>
            <person name="Sakai K."/>
            <person name="Shibata M."/>
            <person name="Shimokawa T."/>
            <person name="Song J."/>
            <person name="Takazaki Y."/>
            <person name="Terasawa K."/>
            <person name="Tsugane M."/>
            <person name="Tsuji K."/>
            <person name="Ueda S."/>
            <person name="Waki K."/>
            <person name="Yamagata H."/>
            <person name="Yamamoto M."/>
            <person name="Yamamoto S."/>
            <person name="Yamane H."/>
            <person name="Yoshiki S."/>
            <person name="Yoshihara R."/>
            <person name="Yukawa K."/>
            <person name="Zhong H."/>
            <person name="Yano M."/>
            <person name="Yuan Q."/>
            <person name="Ouyang S."/>
            <person name="Liu J."/>
            <person name="Jones K.M."/>
            <person name="Gansberger K."/>
            <person name="Moffat K."/>
            <person name="Hill J."/>
            <person name="Bera J."/>
            <person name="Fadrosh D."/>
            <person name="Jin S."/>
            <person name="Johri S."/>
            <person name="Kim M."/>
            <person name="Overton L."/>
            <person name="Reardon M."/>
            <person name="Tsitrin T."/>
            <person name="Vuong H."/>
            <person name="Weaver B."/>
            <person name="Ciecko A."/>
            <person name="Tallon L."/>
            <person name="Jackson J."/>
            <person name="Pai G."/>
            <person name="Aken S.V."/>
            <person name="Utterback T."/>
            <person name="Reidmuller S."/>
            <person name="Feldblyum T."/>
            <person name="Hsiao J."/>
            <person name="Zismann V."/>
            <person name="Iobst S."/>
            <person name="de Vazeille A.R."/>
            <person name="Buell C.R."/>
            <person name="Ying K."/>
            <person name="Li Y."/>
            <person name="Lu T."/>
            <person name="Huang Y."/>
            <person name="Zhao Q."/>
            <person name="Feng Q."/>
            <person name="Zhang L."/>
            <person name="Zhu J."/>
            <person name="Weng Q."/>
            <person name="Mu J."/>
            <person name="Lu Y."/>
            <person name="Fan D."/>
            <person name="Liu Y."/>
            <person name="Guan J."/>
            <person name="Zhang Y."/>
            <person name="Yu S."/>
            <person name="Liu X."/>
            <person name="Zhang Y."/>
            <person name="Hong G."/>
            <person name="Han B."/>
            <person name="Choisne N."/>
            <person name="Demange N."/>
            <person name="Orjeda G."/>
            <person name="Samain S."/>
            <person name="Cattolico L."/>
            <person name="Pelletier E."/>
            <person name="Couloux A."/>
            <person name="Segurens B."/>
            <person name="Wincker P."/>
            <person name="D'Hont A."/>
            <person name="Scarpelli C."/>
            <person name="Weissenbach J."/>
            <person name="Salanoubat M."/>
            <person name="Quetier F."/>
            <person name="Yu Y."/>
            <person name="Kim H.R."/>
            <person name="Rambo T."/>
            <person name="Currie J."/>
            <person name="Collura K."/>
            <person name="Luo M."/>
            <person name="Yang T."/>
            <person name="Ammiraju J.S.S."/>
            <person name="Engler F."/>
            <person name="Soderlund C."/>
            <person name="Wing R.A."/>
            <person name="Palmer L.E."/>
            <person name="de la Bastide M."/>
            <person name="Spiegel L."/>
            <person name="Nascimento L."/>
            <person name="Zutavern T."/>
            <person name="O'Shaughnessy A."/>
            <person name="Dike S."/>
            <person name="Dedhia N."/>
            <person name="Preston R."/>
            <person name="Balija V."/>
            <person name="McCombie W.R."/>
            <person name="Chow T."/>
            <person name="Chen H."/>
            <person name="Chung M."/>
            <person name="Chen C."/>
            <person name="Shaw J."/>
            <person name="Wu H."/>
            <person name="Hsiao K."/>
            <person name="Chao Y."/>
            <person name="Chu M."/>
            <person name="Cheng C."/>
            <person name="Hour A."/>
            <person name="Lee P."/>
            <person name="Lin S."/>
            <person name="Lin Y."/>
            <person name="Liou J."/>
            <person name="Liu S."/>
            <person name="Hsing Y."/>
            <person name="Raghuvanshi S."/>
            <person name="Mohanty A."/>
            <person name="Bharti A.K."/>
            <person name="Gaur A."/>
            <person name="Gupta V."/>
            <person name="Kumar D."/>
            <person name="Ravi V."/>
            <person name="Vij S."/>
            <person name="Kapur A."/>
            <person name="Khurana P."/>
            <person name="Khurana P."/>
            <person name="Khurana J.P."/>
            <person name="Tyagi A.K."/>
            <person name="Gaikwad K."/>
            <person name="Singh A."/>
            <person name="Dalal V."/>
            <person name="Srivastava S."/>
            <person name="Dixit A."/>
            <person name="Pal A.K."/>
            <person name="Ghazi I.A."/>
            <person name="Yadav M."/>
            <person name="Pandit A."/>
            <person name="Bhargava A."/>
            <person name="Sureshbabu K."/>
            <person name="Batra K."/>
            <person name="Sharma T.R."/>
            <person name="Mohapatra T."/>
            <person name="Singh N.K."/>
            <person name="Messing J."/>
            <person name="Nelson A.B."/>
            <person name="Fuks G."/>
            <person name="Kavchok S."/>
            <person name="Keizer G."/>
            <person name="Linton E."/>
            <person name="Llaca V."/>
            <person name="Song R."/>
            <person name="Tanyolac B."/>
            <person name="Young S."/>
            <person name="Ho-Il K."/>
            <person name="Hahn J.H."/>
            <person name="Sangsakoo G."/>
            <person name="Vanavichit A."/>
            <person name="de Mattos Luiz.A.T."/>
            <person name="Zimmer P.D."/>
            <person name="Malone G."/>
            <person name="Dellagostin O."/>
            <person name="de Oliveira A.C."/>
            <person name="Bevan M."/>
            <person name="Bancroft I."/>
            <person name="Minx P."/>
            <person name="Cordum H."/>
            <person name="Wilson R."/>
            <person name="Cheng Z."/>
            <person name="Jin W."/>
            <person name="Jiang J."/>
            <person name="Leong S.A."/>
            <person name="Iwama H."/>
            <person name="Gojobori T."/>
            <person name="Itoh T."/>
            <person name="Niimura Y."/>
            <person name="Fujii Y."/>
            <person name="Habara T."/>
            <person name="Sakai H."/>
            <person name="Sato Y."/>
            <person name="Wilson G."/>
            <person name="Kumar K."/>
            <person name="McCouch S."/>
            <person name="Juretic N."/>
            <person name="Hoen D."/>
            <person name="Wright S."/>
            <person name="Bruskiewich R."/>
            <person name="Bureau T."/>
            <person name="Miyao A."/>
            <person name="Hirochika H."/>
            <person name="Nishikawa T."/>
            <person name="Kadowaki K."/>
            <person name="Sugiura M."/>
            <person name="Burr B."/>
            <person name="Sasaki T."/>
        </authorList>
    </citation>
    <scope>NUCLEOTIDE SEQUENCE [LARGE SCALE GENOMIC DNA]</scope>
    <source>
        <strain evidence="4">cv. Nipponbare</strain>
    </source>
</reference>
<dbReference type="EMBL" id="AC090870">
    <property type="protein sequence ID" value="AAM95690.1"/>
    <property type="molecule type" value="Genomic_DNA"/>
</dbReference>
<accession>Q7G7I2</accession>
<reference evidence="3" key="1">
    <citation type="submission" date="2002-08" db="EMBL/GenBank/DDBJ databases">
        <authorList>
            <person name="Buell R."/>
        </authorList>
    </citation>
    <scope>NUCLEOTIDE SEQUENCE</scope>
</reference>
<name>Q7G7I2_ORYSJ</name>
<reference evidence="4" key="5">
    <citation type="journal article" date="2008" name="Nucleic Acids Res.">
        <title>The rice annotation project database (RAP-DB): 2008 update.</title>
        <authorList>
            <consortium name="The rice annotation project (RAP)"/>
        </authorList>
    </citation>
    <scope>GENOME REANNOTATION</scope>
    <source>
        <strain evidence="4">cv. Nipponbare</strain>
    </source>
</reference>
<reference evidence="3" key="3">
    <citation type="submission" date="2005-04" db="EMBL/GenBank/DDBJ databases">
        <title>Oryza sativa chromosome 10 BAC OSJNBb0015K05 genomic sequence.</title>
        <authorList>
            <person name="Buell C.R."/>
            <person name="Yuan Q."/>
            <person name="Ouyang S."/>
            <person name="Liu J."/>
            <person name="Gansberger K."/>
            <person name="Jones K.M."/>
            <person name="Overton II L.L."/>
            <person name="Tsitrin T."/>
            <person name="Kim M.M."/>
            <person name="Bera J.J."/>
            <person name="Jin S.S."/>
            <person name="Fadrosh D.W."/>
            <person name="Tallon L.J."/>
            <person name="Koo H."/>
            <person name="Zismann V."/>
            <person name="Hsiao J."/>
            <person name="Blunt S."/>
            <person name="Vanaken S.S."/>
            <person name="Riedmuller S.B."/>
            <person name="Utterback T.T."/>
            <person name="Feldblyum T.V."/>
            <person name="Yang Q.Q."/>
            <person name="Haas B.J."/>
            <person name="Suh B.B."/>
            <person name="Peterson J.J."/>
            <person name="Quackenbush J."/>
            <person name="White O."/>
            <person name="Salzberg S.L."/>
            <person name="Fraser C.M."/>
        </authorList>
    </citation>
    <scope>NUCLEOTIDE SEQUENCE</scope>
</reference>
<dbReference type="EMBL" id="AC091122">
    <property type="protein sequence ID" value="AAM94937.1"/>
    <property type="molecule type" value="Genomic_DNA"/>
</dbReference>
<dbReference type="Proteomes" id="UP000000763">
    <property type="component" value="Chromosome 10"/>
</dbReference>
<evidence type="ECO:0000313" key="3">
    <source>
        <dbReference type="EMBL" id="AAM95690.1"/>
    </source>
</evidence>
<organism evidence="3 4">
    <name type="scientific">Oryza sativa subsp. japonica</name>
    <name type="common">Rice</name>
    <dbReference type="NCBI Taxonomy" id="39947"/>
    <lineage>
        <taxon>Eukaryota</taxon>
        <taxon>Viridiplantae</taxon>
        <taxon>Streptophyta</taxon>
        <taxon>Embryophyta</taxon>
        <taxon>Tracheophyta</taxon>
        <taxon>Spermatophyta</taxon>
        <taxon>Magnoliopsida</taxon>
        <taxon>Liliopsida</taxon>
        <taxon>Poales</taxon>
        <taxon>Poaceae</taxon>
        <taxon>BOP clade</taxon>
        <taxon>Oryzoideae</taxon>
        <taxon>Oryzeae</taxon>
        <taxon>Oryzinae</taxon>
        <taxon>Oryza</taxon>
        <taxon>Oryza sativa</taxon>
    </lineage>
</organism>
<reference evidence="2" key="4">
    <citation type="submission" date="2005-04" db="EMBL/GenBank/DDBJ databases">
        <title>Oryza sativa chromosome 10 BAC OSJNBb0091N21 genomic sequence.</title>
        <authorList>
            <person name="Buell C.R."/>
            <person name="Yuan Q."/>
            <person name="Ouyang S."/>
            <person name="Liu J."/>
            <person name="Gansberger K."/>
            <person name="Kim M.M."/>
            <person name="Overton II L.L."/>
            <person name="Bera J.J."/>
            <person name="Tsitrin T."/>
            <person name="Krol M.I."/>
            <person name="Jarrahi B.B."/>
            <person name="Jin S.S."/>
            <person name="Koo H."/>
            <person name="Zismann V."/>
            <person name="Hsiao J."/>
            <person name="Blunt S."/>
            <person name="Vanaken S.S."/>
            <person name="Utterback T.T."/>
            <person name="Feldblyum T.V."/>
            <person name="Yang Q.Q."/>
            <person name="Haas B.J."/>
            <person name="Suh B.B."/>
            <person name="Peterson J.J."/>
            <person name="Quackenbush J."/>
            <person name="White O."/>
            <person name="Salzberg S.L."/>
            <person name="Fraser C.M."/>
        </authorList>
    </citation>
    <scope>NUCLEOTIDE SEQUENCE</scope>
</reference>
<protein>
    <submittedName>
        <fullName evidence="3">Uncharacterized protein</fullName>
    </submittedName>
</protein>
<dbReference type="AlphaFoldDB" id="Q7G7I2"/>
<gene>
    <name evidence="3" type="primary">OSJNBb0015K05.6</name>
    <name evidence="2" type="ORF">OSJNBb0091N21.49</name>
</gene>
<evidence type="ECO:0000313" key="2">
    <source>
        <dbReference type="EMBL" id="AAM94937.1"/>
    </source>
</evidence>
<evidence type="ECO:0000256" key="1">
    <source>
        <dbReference type="SAM" id="MobiDB-lite"/>
    </source>
</evidence>
<feature type="region of interest" description="Disordered" evidence="1">
    <location>
        <begin position="1"/>
        <end position="22"/>
    </location>
</feature>